<dbReference type="Proteomes" id="UP001172159">
    <property type="component" value="Unassembled WGS sequence"/>
</dbReference>
<proteinExistence type="predicted"/>
<keyword evidence="3" id="KW-1185">Reference proteome</keyword>
<evidence type="ECO:0000313" key="2">
    <source>
        <dbReference type="EMBL" id="KAK0744874.1"/>
    </source>
</evidence>
<sequence length="315" mass="35073">MACDMLHLFDHEQACPEDSLVCGQLRGELRGLISLLQQQNSTVSTGCYLADLGNFLVKALYITSELARSMVKTQNIRGYTEDLATFLEQEPDLRSTEYLNGKHEALKKVCSQIRKLSESVVKIWGESPPIPQPLLDHLHGAPPEPSPSPEPEPEPFFSETTTLPFREQTSVPPGSSFTGPSMASSFGHGSWDITSVESSHVRHRNSTGSDDYDDNGQYVTVTSLQELTHRGRGVGPYVCPQKENCKKGGWGSDGRPRLFMRNSEFKAHLEKHEKRYKCDLPGCPKPGRGFARPDQLQRHKDTVAHRYEDYGGGEG</sequence>
<organism evidence="2 3">
    <name type="scientific">Apiosordaria backusii</name>
    <dbReference type="NCBI Taxonomy" id="314023"/>
    <lineage>
        <taxon>Eukaryota</taxon>
        <taxon>Fungi</taxon>
        <taxon>Dikarya</taxon>
        <taxon>Ascomycota</taxon>
        <taxon>Pezizomycotina</taxon>
        <taxon>Sordariomycetes</taxon>
        <taxon>Sordariomycetidae</taxon>
        <taxon>Sordariales</taxon>
        <taxon>Lasiosphaeriaceae</taxon>
        <taxon>Apiosordaria</taxon>
    </lineage>
</organism>
<evidence type="ECO:0000256" key="1">
    <source>
        <dbReference type="SAM" id="MobiDB-lite"/>
    </source>
</evidence>
<dbReference type="EMBL" id="JAUKTV010000002">
    <property type="protein sequence ID" value="KAK0744874.1"/>
    <property type="molecule type" value="Genomic_DNA"/>
</dbReference>
<feature type="region of interest" description="Disordered" evidence="1">
    <location>
        <begin position="197"/>
        <end position="216"/>
    </location>
</feature>
<protein>
    <recommendedName>
        <fullName evidence="4">C2H2-type domain-containing protein</fullName>
    </recommendedName>
</protein>
<feature type="region of interest" description="Disordered" evidence="1">
    <location>
        <begin position="282"/>
        <end position="315"/>
    </location>
</feature>
<dbReference type="Gene3D" id="3.30.160.60">
    <property type="entry name" value="Classic Zinc Finger"/>
    <property type="match status" value="1"/>
</dbReference>
<evidence type="ECO:0000313" key="3">
    <source>
        <dbReference type="Proteomes" id="UP001172159"/>
    </source>
</evidence>
<dbReference type="AlphaFoldDB" id="A0AA40ESY0"/>
<comment type="caution">
    <text evidence="2">The sequence shown here is derived from an EMBL/GenBank/DDBJ whole genome shotgun (WGS) entry which is preliminary data.</text>
</comment>
<feature type="compositionally biased region" description="Basic and acidic residues" evidence="1">
    <location>
        <begin position="295"/>
        <end position="309"/>
    </location>
</feature>
<accession>A0AA40ESY0</accession>
<feature type="region of interest" description="Disordered" evidence="1">
    <location>
        <begin position="132"/>
        <end position="158"/>
    </location>
</feature>
<name>A0AA40ESY0_9PEZI</name>
<reference evidence="2" key="1">
    <citation type="submission" date="2023-06" db="EMBL/GenBank/DDBJ databases">
        <title>Genome-scale phylogeny and comparative genomics of the fungal order Sordariales.</title>
        <authorList>
            <consortium name="Lawrence Berkeley National Laboratory"/>
            <person name="Hensen N."/>
            <person name="Bonometti L."/>
            <person name="Westerberg I."/>
            <person name="Brannstrom I.O."/>
            <person name="Guillou S."/>
            <person name="Cros-Aarteil S."/>
            <person name="Calhoun S."/>
            <person name="Haridas S."/>
            <person name="Kuo A."/>
            <person name="Mondo S."/>
            <person name="Pangilinan J."/>
            <person name="Riley R."/>
            <person name="Labutti K."/>
            <person name="Andreopoulos B."/>
            <person name="Lipzen A."/>
            <person name="Chen C."/>
            <person name="Yanf M."/>
            <person name="Daum C."/>
            <person name="Ng V."/>
            <person name="Clum A."/>
            <person name="Steindorff A."/>
            <person name="Ohm R."/>
            <person name="Martin F."/>
            <person name="Silar P."/>
            <person name="Natvig D."/>
            <person name="Lalanne C."/>
            <person name="Gautier V."/>
            <person name="Ament-Velasquez S.L."/>
            <person name="Kruys A."/>
            <person name="Hutchinson M.I."/>
            <person name="Powell A.J."/>
            <person name="Barry K."/>
            <person name="Miller A.N."/>
            <person name="Grigoriev I.V."/>
            <person name="Debuchy R."/>
            <person name="Gladieux P."/>
            <person name="Thoren M.H."/>
            <person name="Johannesson H."/>
        </authorList>
    </citation>
    <scope>NUCLEOTIDE SEQUENCE</scope>
    <source>
        <strain evidence="2">CBS 540.89</strain>
    </source>
</reference>
<gene>
    <name evidence="2" type="ORF">B0T21DRAFT_358586</name>
</gene>
<evidence type="ECO:0008006" key="4">
    <source>
        <dbReference type="Google" id="ProtNLM"/>
    </source>
</evidence>